<dbReference type="STRING" id="1408163.A0A0F4YIE4"/>
<organism evidence="7 8">
    <name type="scientific">Rasamsonia emersonii (strain ATCC 16479 / CBS 393.64 / IMI 116815)</name>
    <dbReference type="NCBI Taxonomy" id="1408163"/>
    <lineage>
        <taxon>Eukaryota</taxon>
        <taxon>Fungi</taxon>
        <taxon>Dikarya</taxon>
        <taxon>Ascomycota</taxon>
        <taxon>Pezizomycotina</taxon>
        <taxon>Eurotiomycetes</taxon>
        <taxon>Eurotiomycetidae</taxon>
        <taxon>Eurotiales</taxon>
        <taxon>Trichocomaceae</taxon>
        <taxon>Rasamsonia</taxon>
    </lineage>
</organism>
<evidence type="ECO:0000313" key="8">
    <source>
        <dbReference type="Proteomes" id="UP000053958"/>
    </source>
</evidence>
<evidence type="ECO:0000313" key="7">
    <source>
        <dbReference type="EMBL" id="KKA17994.1"/>
    </source>
</evidence>
<dbReference type="Gene3D" id="3.20.20.80">
    <property type="entry name" value="Glycosidases"/>
    <property type="match status" value="1"/>
</dbReference>
<dbReference type="OrthoDB" id="2012278at2759"/>
<evidence type="ECO:0000256" key="2">
    <source>
        <dbReference type="ARBA" id="ARBA00022729"/>
    </source>
</evidence>
<dbReference type="PANTHER" id="PTHR11069:SF23">
    <property type="entry name" value="LYSOSOMAL ACID GLUCOSYLCERAMIDASE"/>
    <property type="match status" value="1"/>
</dbReference>
<dbReference type="Proteomes" id="UP000053958">
    <property type="component" value="Unassembled WGS sequence"/>
</dbReference>
<proteinExistence type="inferred from homology"/>
<keyword evidence="3" id="KW-0378">Hydrolase</keyword>
<dbReference type="EMBL" id="LASV01000516">
    <property type="protein sequence ID" value="KKA17994.1"/>
    <property type="molecule type" value="Genomic_DNA"/>
</dbReference>
<protein>
    <submittedName>
        <fullName evidence="7">Endo-1,6-beta-D-glucanase BGN16.3</fullName>
    </submittedName>
</protein>
<dbReference type="GO" id="GO:0016020">
    <property type="term" value="C:membrane"/>
    <property type="evidence" value="ECO:0007669"/>
    <property type="project" value="GOC"/>
</dbReference>
<evidence type="ECO:0000259" key="6">
    <source>
        <dbReference type="Pfam" id="PF17189"/>
    </source>
</evidence>
<dbReference type="PANTHER" id="PTHR11069">
    <property type="entry name" value="GLUCOSYLCERAMIDASE"/>
    <property type="match status" value="1"/>
</dbReference>
<sequence>MISLLALAAVPIPVLSAPSRPHAHISVNTQTRFQQVDGFGFSEAFQRAEDIYGKDGLSPENRTRVLDLLFSDTHGAGLTIVRNGIGSSNSSIKDFMNSIEPFSPGSPSAPPHYVWDRNDSGQVWLSHEAASYGVNTFYADAWSAPGYMKTNDDDSNGGYLCGVTNTSCASGDWKQAYANYLVQYVRFYQQVGIKVTHLGFLNEPQEDVTYASMLSDGTQAADFIKVLAPTVKAAGLDVKLTCCDGVGWEEQRAMLPGLQAGGPEHSAESYLSVITAHGYNSPPTTPLETSLPVWMTEWADLNGNYTAAWYENGAAGEGLTWANRIQDAFTRSNVSAFLHWIGAENGTSNSPLINLNGDSYVATKRLWAFGQFSRFVRPGAVRIDAVSSDSLVTVSAFQNKDNGVVATQAINNADTDYEVEVELTGYGPVSVIQPYLTNNENDLEASKPIIALAVGAATKFTSIVPARSLVSFVSK</sequence>
<dbReference type="InterPro" id="IPR039514">
    <property type="entry name" value="6GAL-like"/>
</dbReference>
<reference evidence="7 8" key="1">
    <citation type="submission" date="2015-04" db="EMBL/GenBank/DDBJ databases">
        <authorList>
            <person name="Heijne W.H."/>
            <person name="Fedorova N.D."/>
            <person name="Nierman W.C."/>
            <person name="Vollebregt A.W."/>
            <person name="Zhao Z."/>
            <person name="Wu L."/>
            <person name="Kumar M."/>
            <person name="Stam H."/>
            <person name="van den Berg M.A."/>
            <person name="Pel H.J."/>
        </authorList>
    </citation>
    <scope>NUCLEOTIDE SEQUENCE [LARGE SCALE GENOMIC DNA]</scope>
    <source>
        <strain evidence="7 8">CBS 393.64</strain>
    </source>
</reference>
<dbReference type="SUPFAM" id="SSF51445">
    <property type="entry name" value="(Trans)glycosidases"/>
    <property type="match status" value="1"/>
</dbReference>
<keyword evidence="2 4" id="KW-0732">Signal</keyword>
<gene>
    <name evidence="7" type="ORF">T310_8068</name>
</gene>
<keyword evidence="8" id="KW-1185">Reference proteome</keyword>
<dbReference type="GO" id="GO:0004348">
    <property type="term" value="F:glucosylceramidase activity"/>
    <property type="evidence" value="ECO:0007669"/>
    <property type="project" value="InterPro"/>
</dbReference>
<dbReference type="AlphaFoldDB" id="A0A0F4YIE4"/>
<feature type="signal peptide" evidence="4">
    <location>
        <begin position="1"/>
        <end position="16"/>
    </location>
</feature>
<feature type="domain" description="Glycosyl hydrolase family 30 beta sandwich" evidence="6">
    <location>
        <begin position="379"/>
        <end position="471"/>
    </location>
</feature>
<feature type="domain" description="Endo-beta-1,6-galactanase-like" evidence="5">
    <location>
        <begin position="24"/>
        <end position="248"/>
    </location>
</feature>
<dbReference type="GO" id="GO:0006680">
    <property type="term" value="P:glucosylceramide catabolic process"/>
    <property type="evidence" value="ECO:0007669"/>
    <property type="project" value="TreeGrafter"/>
</dbReference>
<accession>A0A0F4YIE4</accession>
<evidence type="ECO:0000256" key="4">
    <source>
        <dbReference type="SAM" id="SignalP"/>
    </source>
</evidence>
<dbReference type="InterPro" id="IPR013780">
    <property type="entry name" value="Glyco_hydro_b"/>
</dbReference>
<feature type="chain" id="PRO_5002481758" evidence="4">
    <location>
        <begin position="17"/>
        <end position="475"/>
    </location>
</feature>
<dbReference type="InterPro" id="IPR033452">
    <property type="entry name" value="GH30_C"/>
</dbReference>
<dbReference type="SUPFAM" id="SSF51011">
    <property type="entry name" value="Glycosyl hydrolase domain"/>
    <property type="match status" value="1"/>
</dbReference>
<dbReference type="Gene3D" id="2.60.40.1180">
    <property type="entry name" value="Golgi alpha-mannosidase II"/>
    <property type="match status" value="1"/>
</dbReference>
<dbReference type="Pfam" id="PF14587">
    <property type="entry name" value="Glyco_hydr_30_2"/>
    <property type="match status" value="1"/>
</dbReference>
<dbReference type="InterPro" id="IPR001139">
    <property type="entry name" value="Glyco_hydro_30"/>
</dbReference>
<dbReference type="GeneID" id="25320329"/>
<dbReference type="InterPro" id="IPR017853">
    <property type="entry name" value="GH"/>
</dbReference>
<name>A0A0F4YIE4_RASE3</name>
<evidence type="ECO:0000256" key="1">
    <source>
        <dbReference type="ARBA" id="ARBA00005382"/>
    </source>
</evidence>
<comment type="similarity">
    <text evidence="1">Belongs to the glycosyl hydrolase 30 family.</text>
</comment>
<comment type="caution">
    <text evidence="7">The sequence shown here is derived from an EMBL/GenBank/DDBJ whole genome shotgun (WGS) entry which is preliminary data.</text>
</comment>
<evidence type="ECO:0000259" key="5">
    <source>
        <dbReference type="Pfam" id="PF14587"/>
    </source>
</evidence>
<dbReference type="RefSeq" id="XP_013324606.1">
    <property type="nucleotide sequence ID" value="XM_013469152.1"/>
</dbReference>
<evidence type="ECO:0000256" key="3">
    <source>
        <dbReference type="ARBA" id="ARBA00022801"/>
    </source>
</evidence>
<dbReference type="Pfam" id="PF17189">
    <property type="entry name" value="Glyco_hydro_30C"/>
    <property type="match status" value="1"/>
</dbReference>